<evidence type="ECO:0000256" key="2">
    <source>
        <dbReference type="SAM" id="MobiDB-lite"/>
    </source>
</evidence>
<dbReference type="AlphaFoldDB" id="A0A367JX87"/>
<dbReference type="EMBL" id="PJQM01002536">
    <property type="protein sequence ID" value="RCH94612.1"/>
    <property type="molecule type" value="Genomic_DNA"/>
</dbReference>
<feature type="non-terminal residue" evidence="4">
    <location>
        <position position="1"/>
    </location>
</feature>
<dbReference type="InterPro" id="IPR055428">
    <property type="entry name" value="TRAPPC13_C"/>
</dbReference>
<evidence type="ECO:0000256" key="1">
    <source>
        <dbReference type="ARBA" id="ARBA00010785"/>
    </source>
</evidence>
<feature type="compositionally biased region" description="Polar residues" evidence="2">
    <location>
        <begin position="195"/>
        <end position="205"/>
    </location>
</feature>
<dbReference type="PANTHER" id="PTHR13134:SF3">
    <property type="entry name" value="TRAFFICKING PROTEIN PARTICLE COMPLEX SUBUNIT 13"/>
    <property type="match status" value="1"/>
</dbReference>
<name>A0A367JX87_RHIST</name>
<dbReference type="PANTHER" id="PTHR13134">
    <property type="entry name" value="TRAFFICKING PROTEIN PARTICLE COMPLEX SUBUNIT 13"/>
    <property type="match status" value="1"/>
</dbReference>
<dbReference type="GO" id="GO:0000062">
    <property type="term" value="F:fatty-acyl-CoA binding"/>
    <property type="evidence" value="ECO:0007669"/>
    <property type="project" value="InterPro"/>
</dbReference>
<dbReference type="Pfam" id="PF00887">
    <property type="entry name" value="ACBP"/>
    <property type="match status" value="1"/>
</dbReference>
<dbReference type="InterPro" id="IPR010378">
    <property type="entry name" value="TRAPPC13"/>
</dbReference>
<sequence length="776" mass="87937">LYALYKQVSEGDINTQRPGLFDVVGRAKWDAWKKLEGMTRLEAMHTYVESLLKVSTEAYKKNMGREEAQRIIHTFAIMRPSGDDTSDDEISDLDASEDEEEQNYLRTIQERNPPIYNRRPPSVASTQTMVTAPGTPHQLPSSRRPSSSMSSVPRRGLQMSSRDILTNTFHEQEEEHLMDGNPWAQHPIMKERNTRTSASANSVRLSSPSPRPNFGPGSSSSSSVTATPHNRPLYTPTSNHEPFQALGPATKRAVELLQSEVVTLNERIDDLRKELVERDKHRLIQFKKSERSNDKSNSNNTEDDGWKWVIKAALKYAGVNFMTALVLFLILYKIKSPIAYAILRQTRTQIMSATTVAPTNTQDDLSPHLLSLKVMRLSKPQFATTLPVFYESTEPSPLVEGLDSLNISDLTACHPIEPSTVQIRDFGLSQMLKLPSEFGLIYLGETFSTLVSVNNESPISVHQVQIKLELQTSSQRFVLFESSTLNELGPSKTNDITVSHEIKELKTHILVCTVQYIGDGKKRHFRKFFKFEVANPLAVKTKFHHMSGGRVFLEAQLQNISDKPMFLERMKFEALEYFEYESLNQRVDEEDQSVFGDRFIHPQDVRQYLYMLSPRLSSTDRLSRTTNALGKLDIVWRSAMGDMGRLQTSQLTRKVPLLEFIEVQPFWIQEEEVKIVLETPFRLGIRVVNHSNENMKLVLTAIKTKMGSVLLSGLGSRQLGDLGPNQSTETELEFFPLTPGLQRVGGLRVTDLISGYTKDVDNVCDIFVLSHKQELV</sequence>
<reference evidence="4 5" key="1">
    <citation type="journal article" date="2018" name="G3 (Bethesda)">
        <title>Phylogenetic and Phylogenomic Definition of Rhizopus Species.</title>
        <authorList>
            <person name="Gryganskyi A.P."/>
            <person name="Golan J."/>
            <person name="Dolatabadi S."/>
            <person name="Mondo S."/>
            <person name="Robb S."/>
            <person name="Idnurm A."/>
            <person name="Muszewska A."/>
            <person name="Steczkiewicz K."/>
            <person name="Masonjones S."/>
            <person name="Liao H.L."/>
            <person name="Gajdeczka M.T."/>
            <person name="Anike F."/>
            <person name="Vuek A."/>
            <person name="Anishchenko I.M."/>
            <person name="Voigt K."/>
            <person name="de Hoog G.S."/>
            <person name="Smith M.E."/>
            <person name="Heitman J."/>
            <person name="Vilgalys R."/>
            <person name="Stajich J.E."/>
        </authorList>
    </citation>
    <scope>NUCLEOTIDE SEQUENCE [LARGE SCALE GENOMIC DNA]</scope>
    <source>
        <strain evidence="4 5">LSU 92-RS-03</strain>
    </source>
</reference>
<evidence type="ECO:0000259" key="3">
    <source>
        <dbReference type="PROSITE" id="PS51228"/>
    </source>
</evidence>
<dbReference type="InterPro" id="IPR000582">
    <property type="entry name" value="Acyl-CoA-binding_protein"/>
</dbReference>
<dbReference type="Proteomes" id="UP000253551">
    <property type="component" value="Unassembled WGS sequence"/>
</dbReference>
<comment type="caution">
    <text evidence="4">The sequence shown here is derived from an EMBL/GenBank/DDBJ whole genome shotgun (WGS) entry which is preliminary data.</text>
</comment>
<dbReference type="InterPro" id="IPR035984">
    <property type="entry name" value="Acyl-CoA-binding_sf"/>
</dbReference>
<dbReference type="Gene3D" id="1.20.80.10">
    <property type="match status" value="1"/>
</dbReference>
<organism evidence="4 5">
    <name type="scientific">Rhizopus stolonifer</name>
    <name type="common">Rhizopus nigricans</name>
    <dbReference type="NCBI Taxonomy" id="4846"/>
    <lineage>
        <taxon>Eukaryota</taxon>
        <taxon>Fungi</taxon>
        <taxon>Fungi incertae sedis</taxon>
        <taxon>Mucoromycota</taxon>
        <taxon>Mucoromycotina</taxon>
        <taxon>Mucoromycetes</taxon>
        <taxon>Mucorales</taxon>
        <taxon>Mucorineae</taxon>
        <taxon>Rhizopodaceae</taxon>
        <taxon>Rhizopus</taxon>
    </lineage>
</organism>
<proteinExistence type="inferred from homology"/>
<comment type="similarity">
    <text evidence="1">Belongs to the TRAPPC13 family.</text>
</comment>
<feature type="compositionally biased region" description="Acidic residues" evidence="2">
    <location>
        <begin position="84"/>
        <end position="102"/>
    </location>
</feature>
<dbReference type="OrthoDB" id="10250284at2759"/>
<dbReference type="GO" id="GO:1990072">
    <property type="term" value="C:TRAPPIII protein complex"/>
    <property type="evidence" value="ECO:0007669"/>
    <property type="project" value="TreeGrafter"/>
</dbReference>
<feature type="compositionally biased region" description="Low complexity" evidence="2">
    <location>
        <begin position="140"/>
        <end position="155"/>
    </location>
</feature>
<dbReference type="InterPro" id="IPR055427">
    <property type="entry name" value="TRAPPC13_N"/>
</dbReference>
<feature type="region of interest" description="Disordered" evidence="2">
    <location>
        <begin position="79"/>
        <end position="161"/>
    </location>
</feature>
<evidence type="ECO:0000313" key="5">
    <source>
        <dbReference type="Proteomes" id="UP000253551"/>
    </source>
</evidence>
<dbReference type="Pfam" id="PF06159">
    <property type="entry name" value="TRAPPC13_N"/>
    <property type="match status" value="1"/>
</dbReference>
<feature type="domain" description="ACB" evidence="3">
    <location>
        <begin position="1"/>
        <end position="60"/>
    </location>
</feature>
<feature type="compositionally biased region" description="Low complexity" evidence="2">
    <location>
        <begin position="206"/>
        <end position="223"/>
    </location>
</feature>
<dbReference type="InterPro" id="IPR055429">
    <property type="entry name" value="TRAPPC13_M"/>
</dbReference>
<evidence type="ECO:0000313" key="4">
    <source>
        <dbReference type="EMBL" id="RCH94612.1"/>
    </source>
</evidence>
<dbReference type="InterPro" id="IPR014352">
    <property type="entry name" value="FERM/acyl-CoA-bd_prot_sf"/>
</dbReference>
<feature type="region of interest" description="Disordered" evidence="2">
    <location>
        <begin position="193"/>
        <end position="244"/>
    </location>
</feature>
<dbReference type="Pfam" id="PF23643">
    <property type="entry name" value="TRAPPC13_C"/>
    <property type="match status" value="1"/>
</dbReference>
<gene>
    <name evidence="4" type="ORF">CU098_006282</name>
</gene>
<keyword evidence="5" id="KW-1185">Reference proteome</keyword>
<protein>
    <recommendedName>
        <fullName evidence="3">ACB domain-containing protein</fullName>
    </recommendedName>
</protein>
<dbReference type="Pfam" id="PF23647">
    <property type="entry name" value="TRAPPC13_M"/>
    <property type="match status" value="1"/>
</dbReference>
<dbReference type="PROSITE" id="PS51228">
    <property type="entry name" value="ACB_2"/>
    <property type="match status" value="1"/>
</dbReference>
<dbReference type="SUPFAM" id="SSF47027">
    <property type="entry name" value="Acyl-CoA binding protein"/>
    <property type="match status" value="1"/>
</dbReference>
<accession>A0A367JX87</accession>
<dbReference type="STRING" id="4846.A0A367JX87"/>